<dbReference type="AlphaFoldDB" id="S7HVT3"/>
<dbReference type="EMBL" id="ASXS01000026">
    <property type="protein sequence ID" value="EPP19874.1"/>
    <property type="molecule type" value="Genomic_DNA"/>
</dbReference>
<comment type="caution">
    <text evidence="1">The sequence shown here is derived from an EMBL/GenBank/DDBJ whole genome shotgun (WGS) entry which is preliminary data.</text>
</comment>
<name>S7HVT3_VIBFL</name>
<protein>
    <submittedName>
        <fullName evidence="1">Uncharacterized protein</fullName>
    </submittedName>
</protein>
<dbReference type="Proteomes" id="UP000014854">
    <property type="component" value="Unassembled WGS sequence"/>
</dbReference>
<reference evidence="1 2" key="1">
    <citation type="journal article" date="2013" name="Gut Pathog.">
        <title>Evidence of a new metabolic capacity in an emerging diarrheal pathogen: lessons from the draft genomes of Vibrio fluvialis strains PG41 and I21563.</title>
        <authorList>
            <person name="Khatri I."/>
            <person name="Mahajan S."/>
            <person name="Dureja C."/>
            <person name="Subramanian S."/>
            <person name="Raychaudhuri S."/>
        </authorList>
    </citation>
    <scope>NUCLEOTIDE SEQUENCE [LARGE SCALE GENOMIC DNA]</scope>
    <source>
        <strain evidence="1 2">PG41</strain>
    </source>
</reference>
<proteinExistence type="predicted"/>
<sequence length="39" mass="4328">MCWKSAFSPMCVDNSVIGGSLSALSGRMIFHHFSIKLIR</sequence>
<gene>
    <name evidence="1" type="ORF">L910_2621</name>
</gene>
<evidence type="ECO:0000313" key="1">
    <source>
        <dbReference type="EMBL" id="EPP19874.1"/>
    </source>
</evidence>
<evidence type="ECO:0000313" key="2">
    <source>
        <dbReference type="Proteomes" id="UP000014854"/>
    </source>
</evidence>
<dbReference type="PATRIC" id="fig|1336752.4.peg.4295"/>
<organism evidence="1 2">
    <name type="scientific">Vibrio fluvialis PG41</name>
    <dbReference type="NCBI Taxonomy" id="1336752"/>
    <lineage>
        <taxon>Bacteria</taxon>
        <taxon>Pseudomonadati</taxon>
        <taxon>Pseudomonadota</taxon>
        <taxon>Gammaproteobacteria</taxon>
        <taxon>Vibrionales</taxon>
        <taxon>Vibrionaceae</taxon>
        <taxon>Vibrio</taxon>
    </lineage>
</organism>
<accession>S7HVT3</accession>